<dbReference type="HOGENOM" id="CLU_096448_0_0_7"/>
<protein>
    <submittedName>
        <fullName evidence="3">Beta-lactamase-like protein</fullName>
    </submittedName>
</protein>
<organism evidence="3 4">
    <name type="scientific">Bdellovibrio bacteriovorus str. Tiberius</name>
    <dbReference type="NCBI Taxonomy" id="1069642"/>
    <lineage>
        <taxon>Bacteria</taxon>
        <taxon>Pseudomonadati</taxon>
        <taxon>Bdellovibrionota</taxon>
        <taxon>Bdellovibrionia</taxon>
        <taxon>Bdellovibrionales</taxon>
        <taxon>Pseudobdellovibrionaceae</taxon>
        <taxon>Bdellovibrio</taxon>
    </lineage>
</organism>
<proteinExistence type="predicted"/>
<dbReference type="STRING" id="1069642.Bdt_2739"/>
<dbReference type="KEGG" id="bbat:Bdt_2739"/>
<gene>
    <name evidence="3" type="ORF">Bdt_2739</name>
</gene>
<reference evidence="3 4" key="1">
    <citation type="journal article" date="2012" name="BMC Genomics">
        <title>Genome analysis of a simultaneously predatory and prey-independent, novel Bdellovibrio bacteriovorus from the River Tiber, supports in silico predictions of both ancient and recent lateral gene transfer from diverse bacteria.</title>
        <authorList>
            <person name="Hobley L."/>
            <person name="Lerner T.R."/>
            <person name="Williams L.E."/>
            <person name="Lambert C."/>
            <person name="Till R."/>
            <person name="Milner D.S."/>
            <person name="Basford S.M."/>
            <person name="Capeness M.J."/>
            <person name="Fenton A.K."/>
            <person name="Atterbury R.J."/>
            <person name="Harris M.A."/>
            <person name="Sockett R.E."/>
        </authorList>
    </citation>
    <scope>NUCLEOTIDE SEQUENCE [LARGE SCALE GENOMIC DNA]</scope>
    <source>
        <strain evidence="3 4">Tiberius</strain>
    </source>
</reference>
<evidence type="ECO:0000259" key="2">
    <source>
        <dbReference type="Pfam" id="PF12706"/>
    </source>
</evidence>
<dbReference type="Gene3D" id="3.60.15.10">
    <property type="entry name" value="Ribonuclease Z/Hydroxyacylglutathione hydrolase-like"/>
    <property type="match status" value="1"/>
</dbReference>
<dbReference type="PATRIC" id="fig|1069642.3.peg.2709"/>
<dbReference type="InterPro" id="IPR050114">
    <property type="entry name" value="UPF0173_UPF0282_UlaG_hydrolase"/>
</dbReference>
<evidence type="ECO:0000313" key="4">
    <source>
        <dbReference type="Proteomes" id="UP000010074"/>
    </source>
</evidence>
<dbReference type="InterPro" id="IPR001279">
    <property type="entry name" value="Metallo-B-lactamas"/>
</dbReference>
<dbReference type="OrthoDB" id="9805728at2"/>
<dbReference type="EMBL" id="CP002930">
    <property type="protein sequence ID" value="AFY02420.1"/>
    <property type="molecule type" value="Genomic_DNA"/>
</dbReference>
<dbReference type="AlphaFoldDB" id="K7Z097"/>
<dbReference type="Proteomes" id="UP000010074">
    <property type="component" value="Chromosome"/>
</dbReference>
<dbReference type="GO" id="GO:0016787">
    <property type="term" value="F:hydrolase activity"/>
    <property type="evidence" value="ECO:0007669"/>
    <property type="project" value="UniProtKB-KW"/>
</dbReference>
<accession>K7Z097</accession>
<dbReference type="PANTHER" id="PTHR43546:SF9">
    <property type="entry name" value="L-ASCORBATE-6-PHOSPHATE LACTONASE ULAG-RELATED"/>
    <property type="match status" value="1"/>
</dbReference>
<evidence type="ECO:0000313" key="3">
    <source>
        <dbReference type="EMBL" id="AFY02420.1"/>
    </source>
</evidence>
<dbReference type="InterPro" id="IPR036866">
    <property type="entry name" value="RibonucZ/Hydroxyglut_hydro"/>
</dbReference>
<sequence length="264" mass="29395">MKIRQIRNATVLLDYGFAKILVDPMLARQGSIPSLKYLTMNRRRNPLVELPAGTDEVLETVTHVLITHCQKGHFDHLDRAGARWIRRNSIPILCSEDDTSYLDKYRLPATSLKKNTDNPFLQGTITLIPCLHGRGLVGAMMAHGYGYILKFPNQPTVYVVGDSTLSPPVKEALKTHQPDIVIMPGGGAQFDIGGEIIMSEQDIGPVSELFGGTILVNHLEALDHCPTSRQQVYDIRKKLNIENRVLAPLDGEELTFPQNTSNME</sequence>
<dbReference type="RefSeq" id="WP_015091849.1">
    <property type="nucleotide sequence ID" value="NC_019567.1"/>
</dbReference>
<name>K7Z097_BDEBC</name>
<evidence type="ECO:0000256" key="1">
    <source>
        <dbReference type="ARBA" id="ARBA00022801"/>
    </source>
</evidence>
<dbReference type="PANTHER" id="PTHR43546">
    <property type="entry name" value="UPF0173 METAL-DEPENDENT HYDROLASE MJ1163-RELATED"/>
    <property type="match status" value="1"/>
</dbReference>
<dbReference type="SUPFAM" id="SSF56281">
    <property type="entry name" value="Metallo-hydrolase/oxidoreductase"/>
    <property type="match status" value="1"/>
</dbReference>
<feature type="domain" description="Metallo-beta-lactamase" evidence="2">
    <location>
        <begin position="20"/>
        <end position="188"/>
    </location>
</feature>
<dbReference type="Pfam" id="PF12706">
    <property type="entry name" value="Lactamase_B_2"/>
    <property type="match status" value="1"/>
</dbReference>
<keyword evidence="1" id="KW-0378">Hydrolase</keyword>